<name>A0A1E4RQI2_9ASCO</name>
<dbReference type="GeneID" id="30994484"/>
<dbReference type="OrthoDB" id="4010386at2759"/>
<dbReference type="InterPro" id="IPR012470">
    <property type="entry name" value="Pup1-like"/>
</dbReference>
<keyword evidence="2" id="KW-0812">Transmembrane</keyword>
<feature type="region of interest" description="Disordered" evidence="1">
    <location>
        <begin position="258"/>
        <end position="321"/>
    </location>
</feature>
<dbReference type="AlphaFoldDB" id="A0A1E4RQI2"/>
<keyword evidence="2" id="KW-1133">Transmembrane helix</keyword>
<keyword evidence="4" id="KW-1185">Reference proteome</keyword>
<dbReference type="STRING" id="984485.A0A1E4RQI2"/>
<organism evidence="3 4">
    <name type="scientific">Hyphopichia burtonii NRRL Y-1933</name>
    <dbReference type="NCBI Taxonomy" id="984485"/>
    <lineage>
        <taxon>Eukaryota</taxon>
        <taxon>Fungi</taxon>
        <taxon>Dikarya</taxon>
        <taxon>Ascomycota</taxon>
        <taxon>Saccharomycotina</taxon>
        <taxon>Pichiomycetes</taxon>
        <taxon>Debaryomycetaceae</taxon>
        <taxon>Hyphopichia</taxon>
    </lineage>
</organism>
<keyword evidence="2" id="KW-0472">Membrane</keyword>
<proteinExistence type="predicted"/>
<feature type="compositionally biased region" description="Low complexity" evidence="1">
    <location>
        <begin position="271"/>
        <end position="299"/>
    </location>
</feature>
<dbReference type="RefSeq" id="XP_020078553.1">
    <property type="nucleotide sequence ID" value="XM_020219934.1"/>
</dbReference>
<dbReference type="Proteomes" id="UP000095085">
    <property type="component" value="Unassembled WGS sequence"/>
</dbReference>
<feature type="transmembrane region" description="Helical" evidence="2">
    <location>
        <begin position="106"/>
        <end position="125"/>
    </location>
</feature>
<accession>A0A1E4RQI2</accession>
<feature type="transmembrane region" description="Helical" evidence="2">
    <location>
        <begin position="58"/>
        <end position="77"/>
    </location>
</feature>
<evidence type="ECO:0000313" key="4">
    <source>
        <dbReference type="Proteomes" id="UP000095085"/>
    </source>
</evidence>
<protein>
    <recommendedName>
        <fullName evidence="5">Transmembrane protein</fullName>
    </recommendedName>
</protein>
<gene>
    <name evidence="3" type="ORF">HYPBUDRAFT_145902</name>
</gene>
<sequence>MVLSDQDLQSEYPPLYYRLGANQYEKSIEFYNADKQLSQNDRGQIFRDIQYVYGKSEFISFTTFILAMSTPTLYGLIKKRYYPQKEELQSPIIKETKKLPFFKRPVAKFFALSAISMGISLMAQVKAKSYYLNEKTNQISQLSNVNSQRQAQIWQKIDVFALPLFYFYYNLTFKNESLVIKDPKLMNDQDIRRIGMFQTSNKKASHFAEILPMKFCKEDGKIDESIVLKLLGINRNPNQVLDSEVSISTHWDQLRKENFPQESSENIEWVNPNSSSDSSTDVNDSSIDVNDASIDSNDSSNDKTNDPPSSSWDAIRRQNGK</sequence>
<evidence type="ECO:0008006" key="5">
    <source>
        <dbReference type="Google" id="ProtNLM"/>
    </source>
</evidence>
<reference evidence="4" key="1">
    <citation type="submission" date="2016-05" db="EMBL/GenBank/DDBJ databases">
        <title>Comparative genomics of biotechnologically important yeasts.</title>
        <authorList>
            <consortium name="DOE Joint Genome Institute"/>
            <person name="Riley R."/>
            <person name="Haridas S."/>
            <person name="Wolfe K.H."/>
            <person name="Lopes M.R."/>
            <person name="Hittinger C.T."/>
            <person name="Goker M."/>
            <person name="Salamov A."/>
            <person name="Wisecaver J."/>
            <person name="Long T.M."/>
            <person name="Aerts A.L."/>
            <person name="Barry K."/>
            <person name="Choi C."/>
            <person name="Clum A."/>
            <person name="Coughlan A.Y."/>
            <person name="Deshpande S."/>
            <person name="Douglass A.P."/>
            <person name="Hanson S.J."/>
            <person name="Klenk H.-P."/>
            <person name="Labutti K."/>
            <person name="Lapidus A."/>
            <person name="Lindquist E."/>
            <person name="Lipzen A."/>
            <person name="Meier-Kolthoff J.P."/>
            <person name="Ohm R.A."/>
            <person name="Otillar R.P."/>
            <person name="Pangilinan J."/>
            <person name="Peng Y."/>
            <person name="Rokas A."/>
            <person name="Rosa C.A."/>
            <person name="Scheuner C."/>
            <person name="Sibirny A.A."/>
            <person name="Slot J.C."/>
            <person name="Stielow J.B."/>
            <person name="Sun H."/>
            <person name="Kurtzman C.P."/>
            <person name="Blackwell M."/>
            <person name="Grigoriev I.V."/>
            <person name="Jeffries T.W."/>
        </authorList>
    </citation>
    <scope>NUCLEOTIDE SEQUENCE [LARGE SCALE GENOMIC DNA]</scope>
    <source>
        <strain evidence="4">NRRL Y-1933</strain>
    </source>
</reference>
<evidence type="ECO:0000313" key="3">
    <source>
        <dbReference type="EMBL" id="ODV69486.1"/>
    </source>
</evidence>
<evidence type="ECO:0000256" key="2">
    <source>
        <dbReference type="SAM" id="Phobius"/>
    </source>
</evidence>
<dbReference type="EMBL" id="KV454538">
    <property type="protein sequence ID" value="ODV69486.1"/>
    <property type="molecule type" value="Genomic_DNA"/>
</dbReference>
<evidence type="ECO:0000256" key="1">
    <source>
        <dbReference type="SAM" id="MobiDB-lite"/>
    </source>
</evidence>
<dbReference type="Pfam" id="PF07954">
    <property type="entry name" value="DUF1689"/>
    <property type="match status" value="1"/>
</dbReference>